<proteinExistence type="predicted"/>
<dbReference type="SUPFAM" id="SSF51197">
    <property type="entry name" value="Clavaminate synthase-like"/>
    <property type="match status" value="1"/>
</dbReference>
<dbReference type="EMBL" id="CM001022">
    <property type="protein sequence ID" value="EFQ22636.1"/>
    <property type="molecule type" value="Genomic_DNA"/>
</dbReference>
<dbReference type="GO" id="GO:0005829">
    <property type="term" value="C:cytosol"/>
    <property type="evidence" value="ECO:0007669"/>
    <property type="project" value="TreeGrafter"/>
</dbReference>
<dbReference type="eggNOG" id="COG2731">
    <property type="taxonomic scope" value="Bacteria"/>
</dbReference>
<dbReference type="RefSeq" id="WP_006299780.1">
    <property type="nucleotide sequence ID" value="NZ_CM001022.1"/>
</dbReference>
<dbReference type="HOGENOM" id="CLU_107139_2_0_0"/>
<dbReference type="InterPro" id="IPR037012">
    <property type="entry name" value="NanQ/TabA/YiaL_sf"/>
</dbReference>
<dbReference type="PANTHER" id="PTHR34986:SF1">
    <property type="entry name" value="PROTEIN YIAL"/>
    <property type="match status" value="1"/>
</dbReference>
<dbReference type="STRING" id="584708.Apau_0200"/>
<evidence type="ECO:0000313" key="1">
    <source>
        <dbReference type="EMBL" id="EFQ22636.1"/>
    </source>
</evidence>
<dbReference type="Gene3D" id="2.60.120.370">
    <property type="entry name" value="YhcH/YjgK/YiaL"/>
    <property type="match status" value="1"/>
</dbReference>
<reference evidence="1 2" key="1">
    <citation type="journal article" date="2010" name="Stand. Genomic Sci.">
        <title>Non-contiguous finished genome sequence of Aminomonas paucivorans type strain (GLU-3).</title>
        <authorList>
            <person name="Pitluck S."/>
            <person name="Yasawong M."/>
            <person name="Held B."/>
            <person name="Lapidus A."/>
            <person name="Nolan M."/>
            <person name="Copeland A."/>
            <person name="Lucas S."/>
            <person name="Del Rio T.G."/>
            <person name="Tice H."/>
            <person name="Cheng J.F."/>
            <person name="Chertkov O."/>
            <person name="Goodwin L."/>
            <person name="Tapia R."/>
            <person name="Han C."/>
            <person name="Liolios K."/>
            <person name="Ivanova N."/>
            <person name="Mavromatis K."/>
            <person name="Ovchinnikova G."/>
            <person name="Pati A."/>
            <person name="Chen A."/>
            <person name="Palaniappan K."/>
            <person name="Land M."/>
            <person name="Hauser L."/>
            <person name="Chang Y.J."/>
            <person name="Jeffries C.D."/>
            <person name="Pukall R."/>
            <person name="Spring S."/>
            <person name="Rohde M."/>
            <person name="Sikorski J."/>
            <person name="Goker M."/>
            <person name="Woyke T."/>
            <person name="Bristow J."/>
            <person name="Eisen J.A."/>
            <person name="Markowitz V."/>
            <person name="Hugenholtz P."/>
            <person name="Kyrpides N.C."/>
            <person name="Klenk H.P."/>
        </authorList>
    </citation>
    <scope>NUCLEOTIDE SEQUENCE [LARGE SCALE GENOMIC DNA]</scope>
    <source>
        <strain evidence="1 2">DSM 12260</strain>
    </source>
</reference>
<dbReference type="NCBIfam" id="TIGR00022">
    <property type="entry name" value="YhcH/YjgK/YiaL family protein"/>
    <property type="match status" value="1"/>
</dbReference>
<gene>
    <name evidence="1" type="ORF">Apau_0200</name>
</gene>
<dbReference type="InterPro" id="IPR004375">
    <property type="entry name" value="NanQ/TabA/YiaL"/>
</dbReference>
<name>E3CXP3_9BACT</name>
<dbReference type="Proteomes" id="UP000005096">
    <property type="component" value="Chromosome"/>
</dbReference>
<dbReference type="Pfam" id="PF04074">
    <property type="entry name" value="DUF386"/>
    <property type="match status" value="1"/>
</dbReference>
<sequence length="150" mass="16228">MIHDRVEGFRFYGGLGRGLFRALSLLASGEAAAFPEGRHDLGEGLLAIHSRYVPREADAEPYETHRRYLDVQAVLAGGERMGYAPASSLTPLGPYDEGEDCVLYRGEGAWLPLLPGWFAVLGVQDAHQPGVCLPGFGGEVCKVVFKVPLT</sequence>
<accession>E3CXP3</accession>
<dbReference type="AlphaFoldDB" id="E3CXP3"/>
<evidence type="ECO:0000313" key="2">
    <source>
        <dbReference type="Proteomes" id="UP000005096"/>
    </source>
</evidence>
<protein>
    <recommendedName>
        <fullName evidence="3">YhcH/YjgK/YiaL family protein</fullName>
    </recommendedName>
</protein>
<dbReference type="OrthoDB" id="9792756at2"/>
<dbReference type="PaxDb" id="584708-Apau_0200"/>
<dbReference type="PANTHER" id="PTHR34986">
    <property type="entry name" value="EVOLVED BETA-GALACTOSIDASE SUBUNIT BETA"/>
    <property type="match status" value="1"/>
</dbReference>
<evidence type="ECO:0008006" key="3">
    <source>
        <dbReference type="Google" id="ProtNLM"/>
    </source>
</evidence>
<organism evidence="1 2">
    <name type="scientific">Aminomonas paucivorans DSM 12260</name>
    <dbReference type="NCBI Taxonomy" id="584708"/>
    <lineage>
        <taxon>Bacteria</taxon>
        <taxon>Thermotogati</taxon>
        <taxon>Synergistota</taxon>
        <taxon>Synergistia</taxon>
        <taxon>Synergistales</taxon>
        <taxon>Synergistaceae</taxon>
        <taxon>Aminomonas</taxon>
    </lineage>
</organism>
<keyword evidence="2" id="KW-1185">Reference proteome</keyword>